<dbReference type="AlphaFoldDB" id="A4VBA1"/>
<dbReference type="EMBL" id="AM706419">
    <property type="protein sequence ID" value="CAM92110.1"/>
    <property type="molecule type" value="mRNA"/>
</dbReference>
<name>A4VBA1_ERITN</name>
<evidence type="ECO:0000259" key="1">
    <source>
        <dbReference type="PROSITE" id="PS51465"/>
    </source>
</evidence>
<organism evidence="2">
    <name type="scientific">Eristalis tenax</name>
    <name type="common">Drone fly</name>
    <name type="synonym">Musca tenax</name>
    <dbReference type="NCBI Taxonomy" id="198635"/>
    <lineage>
        <taxon>Eukaryota</taxon>
        <taxon>Metazoa</taxon>
        <taxon>Ecdysozoa</taxon>
        <taxon>Arthropoda</taxon>
        <taxon>Hexapoda</taxon>
        <taxon>Insecta</taxon>
        <taxon>Pterygota</taxon>
        <taxon>Neoptera</taxon>
        <taxon>Endopterygota</taxon>
        <taxon>Diptera</taxon>
        <taxon>Brachycera</taxon>
        <taxon>Muscomorpha</taxon>
        <taxon>Syrphoidea</taxon>
        <taxon>Syrphidae</taxon>
        <taxon>Eristalinae</taxon>
        <taxon>Eristalini</taxon>
        <taxon>Eristalis</taxon>
    </lineage>
</organism>
<sequence>VDLENADPSCFRPCPMIYNPVCGSNGTFRQQFSNECEMNLFNCVYSALVKKSWRILKAGKCTQGSDGW</sequence>
<dbReference type="Gene3D" id="3.30.60.30">
    <property type="match status" value="1"/>
</dbReference>
<accession>A4VBA1</accession>
<dbReference type="InterPro" id="IPR002350">
    <property type="entry name" value="Kazal_dom"/>
</dbReference>
<feature type="non-terminal residue" evidence="2">
    <location>
        <position position="1"/>
    </location>
</feature>
<proteinExistence type="evidence at transcript level"/>
<dbReference type="SMART" id="SM00280">
    <property type="entry name" value="KAZAL"/>
    <property type="match status" value="1"/>
</dbReference>
<evidence type="ECO:0000313" key="2">
    <source>
        <dbReference type="EMBL" id="CAM92110.1"/>
    </source>
</evidence>
<dbReference type="Pfam" id="PF00050">
    <property type="entry name" value="Kazal_1"/>
    <property type="match status" value="1"/>
</dbReference>
<dbReference type="PROSITE" id="PS51465">
    <property type="entry name" value="KAZAL_2"/>
    <property type="match status" value="1"/>
</dbReference>
<dbReference type="InterPro" id="IPR036058">
    <property type="entry name" value="Kazal_dom_sf"/>
</dbReference>
<protein>
    <recommendedName>
        <fullName evidence="1">Kazal-like domain-containing protein</fullName>
    </recommendedName>
</protein>
<dbReference type="SUPFAM" id="SSF100895">
    <property type="entry name" value="Kazal-type serine protease inhibitors"/>
    <property type="match status" value="1"/>
</dbReference>
<feature type="domain" description="Kazal-like" evidence="1">
    <location>
        <begin position="4"/>
        <end position="63"/>
    </location>
</feature>
<reference evidence="2" key="1">
    <citation type="journal article" date="2007" name="BMC Genomics">
        <title>Analysis of the immune-inducible transcriptome from microbial stress resistant, rat-tailed maggots of the drone fly Eristalis tenax.</title>
        <authorList>
            <person name="Altincicek B."/>
            <person name="Vilcinskas A."/>
        </authorList>
    </citation>
    <scope>NUCLEOTIDE SEQUENCE</scope>
    <source>
        <strain evidence="2">11</strain>
    </source>
</reference>